<name>A0ABU0A204_9BACI</name>
<keyword evidence="1" id="KW-1133">Transmembrane helix</keyword>
<evidence type="ECO:0000313" key="3">
    <source>
        <dbReference type="Proteomes" id="UP001230005"/>
    </source>
</evidence>
<keyword evidence="3" id="KW-1185">Reference proteome</keyword>
<reference evidence="2 3" key="1">
    <citation type="submission" date="2023-07" db="EMBL/GenBank/DDBJ databases">
        <title>Genomic Encyclopedia of Type Strains, Phase IV (KMG-IV): sequencing the most valuable type-strain genomes for metagenomic binning, comparative biology and taxonomic classification.</title>
        <authorList>
            <person name="Goeker M."/>
        </authorList>
    </citation>
    <scope>NUCLEOTIDE SEQUENCE [LARGE SCALE GENOMIC DNA]</scope>
    <source>
        <strain evidence="2 3">DSM 9768</strain>
    </source>
</reference>
<sequence length="199" mass="23058">MSLRFLSLIIIFLLSGFYLFQLYSSNHALSYLPEEGKVYTYKYPITDLFISIHYTSIPSDDLTQKKNLLGTVTFEDGWETEIHLTESKNTTEITFVTSNTSPLILSKPLEVGDRWESNVLDPGTHSSSTEKYEIVDIIEDYGFSFGTIEEVVQIKKTISSRDYVGTEYFYIASNIGLLYWDKIYEDDERVRYKELVDIK</sequence>
<protein>
    <submittedName>
        <fullName evidence="2">Uncharacterized protein</fullName>
    </submittedName>
</protein>
<accession>A0ABU0A204</accession>
<keyword evidence="1" id="KW-0472">Membrane</keyword>
<feature type="transmembrane region" description="Helical" evidence="1">
    <location>
        <begin position="5"/>
        <end position="23"/>
    </location>
</feature>
<comment type="caution">
    <text evidence="2">The sequence shown here is derived from an EMBL/GenBank/DDBJ whole genome shotgun (WGS) entry which is preliminary data.</text>
</comment>
<dbReference type="Proteomes" id="UP001230005">
    <property type="component" value="Unassembled WGS sequence"/>
</dbReference>
<proteinExistence type="predicted"/>
<keyword evidence="1" id="KW-0812">Transmembrane</keyword>
<evidence type="ECO:0000256" key="1">
    <source>
        <dbReference type="SAM" id="Phobius"/>
    </source>
</evidence>
<dbReference type="EMBL" id="JAUSUG010000029">
    <property type="protein sequence ID" value="MDQ0257523.1"/>
    <property type="molecule type" value="Genomic_DNA"/>
</dbReference>
<evidence type="ECO:0000313" key="2">
    <source>
        <dbReference type="EMBL" id="MDQ0257523.1"/>
    </source>
</evidence>
<gene>
    <name evidence="2" type="ORF">J2S74_004981</name>
</gene>
<organism evidence="2 3">
    <name type="scientific">Evansella vedderi</name>
    <dbReference type="NCBI Taxonomy" id="38282"/>
    <lineage>
        <taxon>Bacteria</taxon>
        <taxon>Bacillati</taxon>
        <taxon>Bacillota</taxon>
        <taxon>Bacilli</taxon>
        <taxon>Bacillales</taxon>
        <taxon>Bacillaceae</taxon>
        <taxon>Evansella</taxon>
    </lineage>
</organism>
<dbReference type="RefSeq" id="WP_307331385.1">
    <property type="nucleotide sequence ID" value="NZ_JAUSUG010000029.1"/>
</dbReference>